<dbReference type="InterPro" id="IPR052798">
    <property type="entry name" value="Giardia_VSA"/>
</dbReference>
<name>A0A2P6TFZ8_CHLSO</name>
<organism evidence="3 4">
    <name type="scientific">Chlorella sorokiniana</name>
    <name type="common">Freshwater green alga</name>
    <dbReference type="NCBI Taxonomy" id="3076"/>
    <lineage>
        <taxon>Eukaryota</taxon>
        <taxon>Viridiplantae</taxon>
        <taxon>Chlorophyta</taxon>
        <taxon>core chlorophytes</taxon>
        <taxon>Trebouxiophyceae</taxon>
        <taxon>Chlorellales</taxon>
        <taxon>Chlorellaceae</taxon>
        <taxon>Chlorella clade</taxon>
        <taxon>Chlorella</taxon>
    </lineage>
</organism>
<dbReference type="AlphaFoldDB" id="A0A2P6TFZ8"/>
<evidence type="ECO:0000313" key="4">
    <source>
        <dbReference type="Proteomes" id="UP000239899"/>
    </source>
</evidence>
<gene>
    <name evidence="3" type="ORF">C2E21_8006</name>
</gene>
<keyword evidence="4" id="KW-1185">Reference proteome</keyword>
<evidence type="ECO:0000256" key="1">
    <source>
        <dbReference type="SAM" id="MobiDB-lite"/>
    </source>
</evidence>
<comment type="caution">
    <text evidence="3">The sequence shown here is derived from an EMBL/GenBank/DDBJ whole genome shotgun (WGS) entry which is preliminary data.</text>
</comment>
<dbReference type="EMBL" id="LHPG02000018">
    <property type="protein sequence ID" value="PRW33025.1"/>
    <property type="molecule type" value="Genomic_DNA"/>
</dbReference>
<reference evidence="3 4" key="1">
    <citation type="journal article" date="2018" name="Plant J.">
        <title>Genome sequences of Chlorella sorokiniana UTEX 1602 and Micractinium conductrix SAG 241.80: implications to maltose excretion by a green alga.</title>
        <authorList>
            <person name="Arriola M.B."/>
            <person name="Velmurugan N."/>
            <person name="Zhang Y."/>
            <person name="Plunkett M.H."/>
            <person name="Hondzo H."/>
            <person name="Barney B.M."/>
        </authorList>
    </citation>
    <scope>NUCLEOTIDE SEQUENCE [LARGE SCALE GENOMIC DNA]</scope>
    <source>
        <strain evidence="4">UTEX 1602</strain>
    </source>
</reference>
<keyword evidence="2" id="KW-0732">Signal</keyword>
<dbReference type="Proteomes" id="UP000239899">
    <property type="component" value="Unassembled WGS sequence"/>
</dbReference>
<evidence type="ECO:0000313" key="3">
    <source>
        <dbReference type="EMBL" id="PRW33025.1"/>
    </source>
</evidence>
<dbReference type="PROSITE" id="PS51257">
    <property type="entry name" value="PROKAR_LIPOPROTEIN"/>
    <property type="match status" value="1"/>
</dbReference>
<dbReference type="OrthoDB" id="4062651at2759"/>
<dbReference type="STRING" id="3076.A0A2P6TFZ8"/>
<dbReference type="PANTHER" id="PTHR23275">
    <property type="entry name" value="CABRIOLET.-RELATED"/>
    <property type="match status" value="1"/>
</dbReference>
<proteinExistence type="predicted"/>
<dbReference type="InterPro" id="IPR009030">
    <property type="entry name" value="Growth_fac_rcpt_cys_sf"/>
</dbReference>
<sequence>MAVLRWPALAIMALVLASLPVPGSSLGACREDLPPPSDSYLNPSGCIRCSADNSTCLECGSHHARAANGTCIRCRPPGDFGKLCASCEADAPDVCTGCASIQYGMDFTENYGVYLAENGTCVPCKWATPNCYACLDGNATCTECDLGFALVSGQCTHCTDAKCLQCKESPDRCTECQAGDVTGLYLDAKTHSCVPCTDPACVACSNSSSCEMCSEGYTPKGSACIPCAKPQCIYCQDGPDTCTGCTMGGEWVLDPVSQNCVPCGVANCTQCGAPGKCDWCQGGFRVAQNGTKCEQCQVARCENCVEDASKCMEFGCIASFRLNNATGQCEQCTVPHCLGCLPALDLCSGCEVGYKLGEPVAGTQPPSSKECVPDPSGGLEPAGMGLT</sequence>
<accession>A0A2P6TFZ8</accession>
<protein>
    <submittedName>
        <fullName evidence="3">High cysteine membrane Group 5</fullName>
    </submittedName>
</protein>
<feature type="signal peptide" evidence="2">
    <location>
        <begin position="1"/>
        <end position="25"/>
    </location>
</feature>
<dbReference type="PANTHER" id="PTHR23275:SF100">
    <property type="entry name" value="EGF-LIKE DOMAIN-CONTAINING PROTEIN"/>
    <property type="match status" value="1"/>
</dbReference>
<dbReference type="SUPFAM" id="SSF57184">
    <property type="entry name" value="Growth factor receptor domain"/>
    <property type="match status" value="2"/>
</dbReference>
<evidence type="ECO:0000256" key="2">
    <source>
        <dbReference type="SAM" id="SignalP"/>
    </source>
</evidence>
<feature type="region of interest" description="Disordered" evidence="1">
    <location>
        <begin position="361"/>
        <end position="387"/>
    </location>
</feature>
<feature type="chain" id="PRO_5015159338" evidence="2">
    <location>
        <begin position="26"/>
        <end position="387"/>
    </location>
</feature>